<dbReference type="SUPFAM" id="SSF53756">
    <property type="entry name" value="UDP-Glycosyltransferase/glycogen phosphorylase"/>
    <property type="match status" value="1"/>
</dbReference>
<dbReference type="AlphaFoldDB" id="A0A445MRZ4"/>
<keyword evidence="1" id="KW-0328">Glycosyltransferase</keyword>
<dbReference type="InterPro" id="IPR051199">
    <property type="entry name" value="LPS_LOS_Heptosyltrfase"/>
</dbReference>
<comment type="catalytic activity">
    <reaction evidence="5">
        <text>an L-alpha-D-Hep-(1-&gt;5)-[alpha-Kdo-(2-&gt;4)]-alpha-Kdo-(2-&gt;6)-lipid A + ADP-L-glycero-beta-D-manno-heptose = an L-alpha-D-Hep-(1-&gt;3)-L-alpha-D-Hep-(1-&gt;5)-[alpha-Kdo-(2-&gt;4)]-alpha-Kdo-(2-&gt;6)-lipid A + ADP + H(+)</text>
        <dbReference type="Rhea" id="RHEA:74071"/>
        <dbReference type="ChEBI" id="CHEBI:15378"/>
        <dbReference type="ChEBI" id="CHEBI:61506"/>
        <dbReference type="ChEBI" id="CHEBI:193068"/>
        <dbReference type="ChEBI" id="CHEBI:193069"/>
        <dbReference type="ChEBI" id="CHEBI:456216"/>
        <dbReference type="EC" id="2.4.99.24"/>
    </reaction>
</comment>
<dbReference type="PANTHER" id="PTHR30160:SF7">
    <property type="entry name" value="ADP-HEPTOSE--LPS HEPTOSYLTRANSFERASE 2"/>
    <property type="match status" value="1"/>
</dbReference>
<evidence type="ECO:0000256" key="2">
    <source>
        <dbReference type="ARBA" id="ARBA00022679"/>
    </source>
</evidence>
<protein>
    <recommendedName>
        <fullName evidence="4">lipopolysaccharide heptosyltransferase II</fullName>
        <ecNumber evidence="4">2.4.99.24</ecNumber>
    </recommendedName>
</protein>
<accession>A0A445MRZ4</accession>
<keyword evidence="2 6" id="KW-0808">Transferase</keyword>
<dbReference type="CDD" id="cd03789">
    <property type="entry name" value="GT9_LPS_heptosyltransferase"/>
    <property type="match status" value="1"/>
</dbReference>
<proteinExistence type="inferred from homology"/>
<name>A0A445MRZ4_9BACT</name>
<dbReference type="PANTHER" id="PTHR30160">
    <property type="entry name" value="TETRAACYLDISACCHARIDE 4'-KINASE-RELATED"/>
    <property type="match status" value="1"/>
</dbReference>
<evidence type="ECO:0000313" key="6">
    <source>
        <dbReference type="EMBL" id="SPD72237.1"/>
    </source>
</evidence>
<evidence type="ECO:0000256" key="5">
    <source>
        <dbReference type="ARBA" id="ARBA00047503"/>
    </source>
</evidence>
<dbReference type="Gene3D" id="3.40.50.2000">
    <property type="entry name" value="Glycogen Phosphorylase B"/>
    <property type="match status" value="2"/>
</dbReference>
<dbReference type="GO" id="GO:0008713">
    <property type="term" value="F:ADP-heptose-lipopolysaccharide heptosyltransferase activity"/>
    <property type="evidence" value="ECO:0007669"/>
    <property type="project" value="UniProtKB-EC"/>
</dbReference>
<organism evidence="6">
    <name type="scientific">uncultured Desulfobacterium sp</name>
    <dbReference type="NCBI Taxonomy" id="201089"/>
    <lineage>
        <taxon>Bacteria</taxon>
        <taxon>Pseudomonadati</taxon>
        <taxon>Thermodesulfobacteriota</taxon>
        <taxon>Desulfobacteria</taxon>
        <taxon>Desulfobacterales</taxon>
        <taxon>Desulfobacteriaceae</taxon>
        <taxon>Desulfobacterium</taxon>
        <taxon>environmental samples</taxon>
    </lineage>
</organism>
<dbReference type="InterPro" id="IPR002201">
    <property type="entry name" value="Glyco_trans_9"/>
</dbReference>
<reference evidence="6" key="1">
    <citation type="submission" date="2018-01" db="EMBL/GenBank/DDBJ databases">
        <authorList>
            <person name="Regsiter A."/>
            <person name="William W."/>
        </authorList>
    </citation>
    <scope>NUCLEOTIDE SEQUENCE</scope>
    <source>
        <strain evidence="6">TRIP AH-1</strain>
    </source>
</reference>
<dbReference type="EC" id="2.4.99.24" evidence="4"/>
<dbReference type="GO" id="GO:0005829">
    <property type="term" value="C:cytosol"/>
    <property type="evidence" value="ECO:0007669"/>
    <property type="project" value="TreeGrafter"/>
</dbReference>
<sequence length="352" mass="39221">MKENPASVNSILVRCPNWVGDIVMATPVFACLRENFPNALIAACIKQYAQGIIEGSPWFDRIIACNDKTYAGFKQTVKDIRRIRPDMAIVLPNSIRSFLSVWLGGVRNIYGYKRNFRSLFLAGGPSPIRDIAGKVRPMAMLDYYLELCRFLDLKLPAYPRPELFVSDSLRAKGERLLRSYQIEPNDIVVGLNPGASFGSSKCWPAEYFAELAGLIKSQFECKIILFVGPGEEGIAEAIVKNCRVPVVNTGPDRVDLATLKPLIKRCSILITNDTGPRHFAVAFGIPVVVIMGPTNPLYTSANLDKTVVIRRELDCSPCHKKVCPTDHRCMTEIRPEMVFGEVKKMLGRPKKG</sequence>
<dbReference type="GO" id="GO:0009244">
    <property type="term" value="P:lipopolysaccharide core region biosynthetic process"/>
    <property type="evidence" value="ECO:0007669"/>
    <property type="project" value="TreeGrafter"/>
</dbReference>
<dbReference type="Pfam" id="PF01075">
    <property type="entry name" value="Glyco_transf_9"/>
    <property type="match status" value="1"/>
</dbReference>
<dbReference type="NCBIfam" id="TIGR02195">
    <property type="entry name" value="heptsyl_trn_II"/>
    <property type="match status" value="1"/>
</dbReference>
<comment type="similarity">
    <text evidence="3">Belongs to the glycosyltransferase 9 family.</text>
</comment>
<evidence type="ECO:0000256" key="4">
    <source>
        <dbReference type="ARBA" id="ARBA00044042"/>
    </source>
</evidence>
<dbReference type="InterPro" id="IPR011910">
    <property type="entry name" value="RfaF"/>
</dbReference>
<dbReference type="EMBL" id="OJIN01000031">
    <property type="protein sequence ID" value="SPD72237.1"/>
    <property type="molecule type" value="Genomic_DNA"/>
</dbReference>
<gene>
    <name evidence="6" type="ORF">PITCH_A1260060</name>
</gene>
<evidence type="ECO:0000256" key="3">
    <source>
        <dbReference type="ARBA" id="ARBA00043995"/>
    </source>
</evidence>
<evidence type="ECO:0000256" key="1">
    <source>
        <dbReference type="ARBA" id="ARBA00022676"/>
    </source>
</evidence>